<dbReference type="Proteomes" id="UP000027946">
    <property type="component" value="Unassembled WGS sequence"/>
</dbReference>
<dbReference type="SUPFAM" id="SSF52266">
    <property type="entry name" value="SGNH hydrolase"/>
    <property type="match status" value="1"/>
</dbReference>
<comment type="caution">
    <text evidence="2">The sequence shown here is derived from an EMBL/GenBank/DDBJ whole genome shotgun (WGS) entry which is preliminary data.</text>
</comment>
<evidence type="ECO:0000313" key="2">
    <source>
        <dbReference type="EMBL" id="KDR94216.1"/>
    </source>
</evidence>
<protein>
    <submittedName>
        <fullName evidence="2">Lipolytic protein G-D-S-L family</fullName>
    </submittedName>
</protein>
<dbReference type="InterPro" id="IPR013830">
    <property type="entry name" value="SGNH_hydro"/>
</dbReference>
<dbReference type="InterPro" id="IPR051532">
    <property type="entry name" value="Ester_Hydrolysis_Enzymes"/>
</dbReference>
<dbReference type="OrthoDB" id="164654at2"/>
<dbReference type="Pfam" id="PF13472">
    <property type="entry name" value="Lipase_GDSL_2"/>
    <property type="match status" value="1"/>
</dbReference>
<proteinExistence type="predicted"/>
<dbReference type="STRING" id="1121324.CLIT_23c04890"/>
<organism evidence="2 3">
    <name type="scientific">Peptoclostridium litorale DSM 5388</name>
    <dbReference type="NCBI Taxonomy" id="1121324"/>
    <lineage>
        <taxon>Bacteria</taxon>
        <taxon>Bacillati</taxon>
        <taxon>Bacillota</taxon>
        <taxon>Clostridia</taxon>
        <taxon>Peptostreptococcales</taxon>
        <taxon>Peptoclostridiaceae</taxon>
        <taxon>Peptoclostridium</taxon>
    </lineage>
</organism>
<dbReference type="PANTHER" id="PTHR30383">
    <property type="entry name" value="THIOESTERASE 1/PROTEASE 1/LYSOPHOSPHOLIPASE L1"/>
    <property type="match status" value="1"/>
</dbReference>
<evidence type="ECO:0000313" key="3">
    <source>
        <dbReference type="Proteomes" id="UP000027946"/>
    </source>
</evidence>
<dbReference type="AlphaFoldDB" id="A0A069RB12"/>
<keyword evidence="3" id="KW-1185">Reference proteome</keyword>
<dbReference type="Gene3D" id="3.40.50.1110">
    <property type="entry name" value="SGNH hydrolase"/>
    <property type="match status" value="1"/>
</dbReference>
<dbReference type="CDD" id="cd01839">
    <property type="entry name" value="SGNH_arylesterase_like"/>
    <property type="match status" value="1"/>
</dbReference>
<gene>
    <name evidence="2" type="ORF">CLIT_23c04890</name>
</gene>
<dbReference type="InterPro" id="IPR036514">
    <property type="entry name" value="SGNH_hydro_sf"/>
</dbReference>
<evidence type="ECO:0000259" key="1">
    <source>
        <dbReference type="Pfam" id="PF13472"/>
    </source>
</evidence>
<dbReference type="EMBL" id="JJMM01000026">
    <property type="protein sequence ID" value="KDR94216.1"/>
    <property type="molecule type" value="Genomic_DNA"/>
</dbReference>
<sequence>MKTILCYGDSNTWGWNPHTARRYPKEMRWPTILQRKLGNEFDVIAEGLPGRTTVWDDPVGGEYKNGKKYLLPCLHSHKPVDVIVIMLGTNDLKHRFSLEAVDIAQGVEMLVDIVKTSCTGRDSKSPHVLVVIPPPTECIDTEDSVTIGGRRKSLDFPVQFTNILNNQCHLLDAGGIVKSSSIDGEHLEPQYHDKLANAVFAKIKEILQSF</sequence>
<dbReference type="RefSeq" id="WP_038268222.1">
    <property type="nucleotide sequence ID" value="NZ_FSRH01000003.1"/>
</dbReference>
<feature type="domain" description="SGNH hydrolase-type esterase" evidence="1">
    <location>
        <begin position="6"/>
        <end position="133"/>
    </location>
</feature>
<name>A0A069RB12_PEPLI</name>
<dbReference type="eggNOG" id="COG2755">
    <property type="taxonomic scope" value="Bacteria"/>
</dbReference>
<dbReference type="PANTHER" id="PTHR30383:SF29">
    <property type="entry name" value="SGNH HYDROLASE-TYPE ESTERASE DOMAIN-CONTAINING PROTEIN"/>
    <property type="match status" value="1"/>
</dbReference>
<accession>A0A069RB12</accession>
<reference evidence="2 3" key="1">
    <citation type="submission" date="2014-03" db="EMBL/GenBank/DDBJ databases">
        <title>Genome sequence of Clostridium litorale W6, DSM 5388.</title>
        <authorList>
            <person name="Poehlein A."/>
            <person name="Jagirdar A."/>
            <person name="Khonsari B."/>
            <person name="Chibani C.M."/>
            <person name="Gutierrez Gutierrez D.A."/>
            <person name="Davydova E."/>
            <person name="Alghaithi H.S."/>
            <person name="Nair K.P."/>
            <person name="Dhamotharan K."/>
            <person name="Chandran L."/>
            <person name="G W."/>
            <person name="Daniel R."/>
        </authorList>
    </citation>
    <scope>NUCLEOTIDE SEQUENCE [LARGE SCALE GENOMIC DNA]</scope>
    <source>
        <strain evidence="2 3">W6</strain>
    </source>
</reference>